<dbReference type="STRING" id="270918.APR42_13310"/>
<dbReference type="Proteomes" id="UP000051643">
    <property type="component" value="Unassembled WGS sequence"/>
</dbReference>
<sequence>MENSKANSKGVILNYGVLLGILSVVLGVIMYVTNDYLNPGWVYGTIGFIVIIVAIVLGIKAYKSQNNNYLSLKEAFKLGLGIALIGALISVVWQLILMNVLEPDYMSQMADVQRTQMTENFPNMSESQINDAMEMNAKFSSPWIVAAFAIIGNLFFGFIIALIAGLIMKYKNPQDV</sequence>
<name>A0A0Q9ZMF0_9FLAO</name>
<organism evidence="2 3">
    <name type="scientific">Salegentibacter mishustinae</name>
    <dbReference type="NCBI Taxonomy" id="270918"/>
    <lineage>
        <taxon>Bacteria</taxon>
        <taxon>Pseudomonadati</taxon>
        <taxon>Bacteroidota</taxon>
        <taxon>Flavobacteriia</taxon>
        <taxon>Flavobacteriales</taxon>
        <taxon>Flavobacteriaceae</taxon>
        <taxon>Salegentibacter</taxon>
    </lineage>
</organism>
<evidence type="ECO:0008006" key="4">
    <source>
        <dbReference type="Google" id="ProtNLM"/>
    </source>
</evidence>
<evidence type="ECO:0000313" key="3">
    <source>
        <dbReference type="Proteomes" id="UP000051643"/>
    </source>
</evidence>
<keyword evidence="3" id="KW-1185">Reference proteome</keyword>
<feature type="transmembrane region" description="Helical" evidence="1">
    <location>
        <begin position="80"/>
        <end position="101"/>
    </location>
</feature>
<dbReference type="InterPro" id="IPR025250">
    <property type="entry name" value="DUF4199"/>
</dbReference>
<dbReference type="AlphaFoldDB" id="A0A0Q9ZMF0"/>
<feature type="transmembrane region" description="Helical" evidence="1">
    <location>
        <begin position="40"/>
        <end position="59"/>
    </location>
</feature>
<keyword evidence="1" id="KW-1133">Transmembrane helix</keyword>
<keyword evidence="1" id="KW-0472">Membrane</keyword>
<evidence type="ECO:0000256" key="1">
    <source>
        <dbReference type="SAM" id="Phobius"/>
    </source>
</evidence>
<comment type="caution">
    <text evidence="2">The sequence shown here is derived from an EMBL/GenBank/DDBJ whole genome shotgun (WGS) entry which is preliminary data.</text>
</comment>
<feature type="transmembrane region" description="Helical" evidence="1">
    <location>
        <begin position="12"/>
        <end position="34"/>
    </location>
</feature>
<feature type="transmembrane region" description="Helical" evidence="1">
    <location>
        <begin position="143"/>
        <end position="167"/>
    </location>
</feature>
<proteinExistence type="predicted"/>
<keyword evidence="1" id="KW-0812">Transmembrane</keyword>
<gene>
    <name evidence="2" type="ORF">APR42_13310</name>
</gene>
<dbReference type="OrthoDB" id="1122768at2"/>
<evidence type="ECO:0000313" key="2">
    <source>
        <dbReference type="EMBL" id="KRG30161.1"/>
    </source>
</evidence>
<dbReference type="RefSeq" id="WP_057480769.1">
    <property type="nucleotide sequence ID" value="NZ_BMWR01000006.1"/>
</dbReference>
<dbReference type="Pfam" id="PF13858">
    <property type="entry name" value="DUF4199"/>
    <property type="match status" value="1"/>
</dbReference>
<dbReference type="EMBL" id="LKTP01000002">
    <property type="protein sequence ID" value="KRG30161.1"/>
    <property type="molecule type" value="Genomic_DNA"/>
</dbReference>
<protein>
    <recommendedName>
        <fullName evidence="4">DUF4199 domain-containing protein</fullName>
    </recommendedName>
</protein>
<accession>A0A0Q9ZMF0</accession>
<reference evidence="2" key="1">
    <citation type="submission" date="2015-10" db="EMBL/GenBank/DDBJ databases">
        <title>Draft genome sequence of Salegentibacter mishustinae KCTC 12263.</title>
        <authorList>
            <person name="Lin W."/>
            <person name="Zheng Q."/>
        </authorList>
    </citation>
    <scope>NUCLEOTIDE SEQUENCE [LARGE SCALE GENOMIC DNA]</scope>
    <source>
        <strain evidence="2">KCTC 12263</strain>
    </source>
</reference>